<evidence type="ECO:0000256" key="1">
    <source>
        <dbReference type="SAM" id="MobiDB-lite"/>
    </source>
</evidence>
<dbReference type="Proteomes" id="UP001215280">
    <property type="component" value="Unassembled WGS sequence"/>
</dbReference>
<dbReference type="AlphaFoldDB" id="A0AAD7KGY8"/>
<feature type="region of interest" description="Disordered" evidence="1">
    <location>
        <begin position="44"/>
        <end position="104"/>
    </location>
</feature>
<gene>
    <name evidence="2" type="ORF">DFH07DRAFT_763604</name>
</gene>
<protein>
    <submittedName>
        <fullName evidence="2">Uncharacterized protein</fullName>
    </submittedName>
</protein>
<keyword evidence="3" id="KW-1185">Reference proteome</keyword>
<sequence length="236" mass="26118">MSYLGLLPCPFKSERAIDTSVNTSTDRDRYRAVLTICNTVVRGGQAQTSGEEDIPTDRNRDSHHASIAEDRDASKKKGRGRQSFSCVKAMQKPPKNSPQGRNNGTKIVCNSYANITECCVLPGAIVGRGSFAFLNLRVNVCGEAYLDLVLVVSESQGGRMKRRGMGALLSRGLKRRQQSVRESGRRCRVQPNKPHSRWHQEARIRGWHANGGNKSVELSDTGRGWRTAKINCMETG</sequence>
<accession>A0AAD7KGY8</accession>
<proteinExistence type="predicted"/>
<dbReference type="EMBL" id="JARJLG010000001">
    <property type="protein sequence ID" value="KAJ7784989.1"/>
    <property type="molecule type" value="Genomic_DNA"/>
</dbReference>
<comment type="caution">
    <text evidence="2">The sequence shown here is derived from an EMBL/GenBank/DDBJ whole genome shotgun (WGS) entry which is preliminary data.</text>
</comment>
<evidence type="ECO:0000313" key="2">
    <source>
        <dbReference type="EMBL" id="KAJ7784989.1"/>
    </source>
</evidence>
<reference evidence="2" key="1">
    <citation type="submission" date="2023-03" db="EMBL/GenBank/DDBJ databases">
        <title>Massive genome expansion in bonnet fungi (Mycena s.s.) driven by repeated elements and novel gene families across ecological guilds.</title>
        <authorList>
            <consortium name="Lawrence Berkeley National Laboratory"/>
            <person name="Harder C.B."/>
            <person name="Miyauchi S."/>
            <person name="Viragh M."/>
            <person name="Kuo A."/>
            <person name="Thoen E."/>
            <person name="Andreopoulos B."/>
            <person name="Lu D."/>
            <person name="Skrede I."/>
            <person name="Drula E."/>
            <person name="Henrissat B."/>
            <person name="Morin E."/>
            <person name="Kohler A."/>
            <person name="Barry K."/>
            <person name="LaButti K."/>
            <person name="Morin E."/>
            <person name="Salamov A."/>
            <person name="Lipzen A."/>
            <person name="Mereny Z."/>
            <person name="Hegedus B."/>
            <person name="Baldrian P."/>
            <person name="Stursova M."/>
            <person name="Weitz H."/>
            <person name="Taylor A."/>
            <person name="Grigoriev I.V."/>
            <person name="Nagy L.G."/>
            <person name="Martin F."/>
            <person name="Kauserud H."/>
        </authorList>
    </citation>
    <scope>NUCLEOTIDE SEQUENCE</scope>
    <source>
        <strain evidence="2">CBHHK188m</strain>
    </source>
</reference>
<name>A0AAD7KGY8_9AGAR</name>
<evidence type="ECO:0000313" key="3">
    <source>
        <dbReference type="Proteomes" id="UP001215280"/>
    </source>
</evidence>
<organism evidence="2 3">
    <name type="scientific">Mycena maculata</name>
    <dbReference type="NCBI Taxonomy" id="230809"/>
    <lineage>
        <taxon>Eukaryota</taxon>
        <taxon>Fungi</taxon>
        <taxon>Dikarya</taxon>
        <taxon>Basidiomycota</taxon>
        <taxon>Agaricomycotina</taxon>
        <taxon>Agaricomycetes</taxon>
        <taxon>Agaricomycetidae</taxon>
        <taxon>Agaricales</taxon>
        <taxon>Marasmiineae</taxon>
        <taxon>Mycenaceae</taxon>
        <taxon>Mycena</taxon>
    </lineage>
</organism>
<feature type="compositionally biased region" description="Basic and acidic residues" evidence="1">
    <location>
        <begin position="55"/>
        <end position="75"/>
    </location>
</feature>